<protein>
    <recommendedName>
        <fullName evidence="5">Conserved oligomeric Golgi complex subunit 8</fullName>
        <ecNumber evidence="4">3.5.1.88</ecNumber>
    </recommendedName>
    <alternativeName>
        <fullName evidence="13">Component of oligomeric Golgi complex 8</fullName>
    </alternativeName>
    <alternativeName>
        <fullName evidence="17">Peptide deformylase, mitochondrial</fullName>
    </alternativeName>
    <alternativeName>
        <fullName evidence="14">Polypeptide deformylase</fullName>
    </alternativeName>
</protein>
<feature type="region of interest" description="Disordered" evidence="18">
    <location>
        <begin position="581"/>
        <end position="630"/>
    </location>
</feature>
<dbReference type="CDD" id="cd00487">
    <property type="entry name" value="Pep_deformylase"/>
    <property type="match status" value="1"/>
</dbReference>
<evidence type="ECO:0000256" key="6">
    <source>
        <dbReference type="ARBA" id="ARBA00022448"/>
    </source>
</evidence>
<evidence type="ECO:0000256" key="1">
    <source>
        <dbReference type="ARBA" id="ARBA00004395"/>
    </source>
</evidence>
<dbReference type="GO" id="GO:0006412">
    <property type="term" value="P:translation"/>
    <property type="evidence" value="ECO:0007669"/>
    <property type="project" value="UniProtKB-KW"/>
</dbReference>
<evidence type="ECO:0000256" key="10">
    <source>
        <dbReference type="ARBA" id="ARBA00022927"/>
    </source>
</evidence>
<evidence type="ECO:0000256" key="2">
    <source>
        <dbReference type="ARBA" id="ARBA00006419"/>
    </source>
</evidence>
<proteinExistence type="inferred from homology"/>
<dbReference type="FunFam" id="3.90.45.10:FF:000003">
    <property type="entry name" value="Peptide deformylase"/>
    <property type="match status" value="1"/>
</dbReference>
<gene>
    <name evidence="19" type="ORF">J0S82_013841</name>
</gene>
<dbReference type="PANTHER" id="PTHR21311">
    <property type="entry name" value="CONSERVED OLIGOMERIC GOLGI COMPLEX COMPONENT 8"/>
    <property type="match status" value="1"/>
</dbReference>
<evidence type="ECO:0000256" key="13">
    <source>
        <dbReference type="ARBA" id="ARBA00031347"/>
    </source>
</evidence>
<evidence type="ECO:0000256" key="18">
    <source>
        <dbReference type="SAM" id="MobiDB-lite"/>
    </source>
</evidence>
<keyword evidence="9" id="KW-0648">Protein biosynthesis</keyword>
<comment type="function">
    <text evidence="15">Removes the formyl group from the N-terminal Met of newly synthesized proteins.</text>
</comment>
<sequence>MAAAETIQSSTPTSAAATAAAAALGEVEDEGLLASLFRDRFPEAQWRERPDVGRYLRELSGSELERLRREPERLAEERAQLLQQTRDLAFANYKTFIRGAECTERIHRLFGDVEASLGRLLDRLPSFQQSCRNFVKEAEEISSNRRMNTLTLNRHTEILEILEIPQLMDTCVRNSYFEEALELAAYVHRLERKYSSIPVIQGIVNEVRQSMQLMLSQLIQQLRTNIQLPACLRVIGFLRRMDVFTEAELRVKFLQARDAWLRSILTAIPNDDPYFHITKTIEACRVHLFDIITQYRAIFSDEDPLLSPPMGEHTVNESAIFHGWVLQKVSQFLQLLETDLHRGIGGRLDSLLGQCMYFGLSFSRVGADFRGQLAPVFQRVAIRTFQKAVQEAVEKFQDEMNSYTLILAPAILGSSNLPATVPVAQPGTLQPPMVLLDFPPLACFLNNILVAFNDLRLCCPVALAQDVTKALEQALAKVTKIILAFHRAEEAAFTSGEQELFIQFCTVFLEDLVPYLNRCLQVLFPPAQIAQTLGIPPTQLSKYGNLGHVNISGVQESLAFILPKREVVCLDEKEVVSELTVPELPTEEPGLDTVTPAFPECKQEPEESAEPQQAQEPSADSAHSVGGAGAPGRIRERFPASLAAGALGYGGCGGTCLLGFAMGRLVSGLLLGSLLARARCCGRLAVGGARPCSSTSAHYGLEVPARQRSYWRYVRRLVLGAPEPPYQHVCQVGDPALRLVAAPVEPAQLAGPELQRLVQRLVQVMRRRRCVGLSAPQLGVPLQVLALEFPEALFRACAPRLREVRQMEPFPLRVFVNPSLQVLDSRLLTFPEGCESVAGFLAYVPRYQAVQISGLDPRGEQVVWQASGWAARIIQHEMDHLQGCLFIDKMDSKTFTNIHWMEVND</sequence>
<dbReference type="HAMAP" id="MF_00163">
    <property type="entry name" value="Pep_deformylase"/>
    <property type="match status" value="1"/>
</dbReference>
<evidence type="ECO:0000256" key="12">
    <source>
        <dbReference type="ARBA" id="ARBA00023136"/>
    </source>
</evidence>
<keyword evidence="20" id="KW-1185">Reference proteome</keyword>
<dbReference type="InterPro" id="IPR036821">
    <property type="entry name" value="Peptide_deformylase_sf"/>
</dbReference>
<evidence type="ECO:0000256" key="14">
    <source>
        <dbReference type="ARBA" id="ARBA00032756"/>
    </source>
</evidence>
<keyword evidence="7" id="KW-0479">Metal-binding</keyword>
<evidence type="ECO:0000256" key="7">
    <source>
        <dbReference type="ARBA" id="ARBA00022723"/>
    </source>
</evidence>
<keyword evidence="6" id="KW-0813">Transport</keyword>
<dbReference type="EMBL" id="JAGFMF010011458">
    <property type="protein sequence ID" value="KAG8521713.1"/>
    <property type="molecule type" value="Genomic_DNA"/>
</dbReference>
<dbReference type="SUPFAM" id="SSF74788">
    <property type="entry name" value="Cullin repeat-like"/>
    <property type="match status" value="1"/>
</dbReference>
<dbReference type="GO" id="GO:0015031">
    <property type="term" value="P:protein transport"/>
    <property type="evidence" value="ECO:0007669"/>
    <property type="project" value="UniProtKB-KW"/>
</dbReference>
<evidence type="ECO:0000256" key="5">
    <source>
        <dbReference type="ARBA" id="ARBA00020983"/>
    </source>
</evidence>
<dbReference type="Pfam" id="PF04124">
    <property type="entry name" value="Dor1"/>
    <property type="match status" value="1"/>
</dbReference>
<name>A0A8J6AIY3_GALPY</name>
<dbReference type="PRINTS" id="PR01576">
    <property type="entry name" value="PDEFORMYLASE"/>
</dbReference>
<evidence type="ECO:0000256" key="15">
    <source>
        <dbReference type="ARBA" id="ARBA00037114"/>
    </source>
</evidence>
<dbReference type="GO" id="GO:0006891">
    <property type="term" value="P:intra-Golgi vesicle-mediated transport"/>
    <property type="evidence" value="ECO:0007669"/>
    <property type="project" value="TreeGrafter"/>
</dbReference>
<keyword evidence="11" id="KW-0333">Golgi apparatus</keyword>
<evidence type="ECO:0000256" key="8">
    <source>
        <dbReference type="ARBA" id="ARBA00022801"/>
    </source>
</evidence>
<dbReference type="NCBIfam" id="NF001159">
    <property type="entry name" value="PRK00150.1-3"/>
    <property type="match status" value="1"/>
</dbReference>
<evidence type="ECO:0000256" key="3">
    <source>
        <dbReference type="ARBA" id="ARBA00010759"/>
    </source>
</evidence>
<evidence type="ECO:0000256" key="17">
    <source>
        <dbReference type="ARBA" id="ARBA00072142"/>
    </source>
</evidence>
<dbReference type="GO" id="GO:0005739">
    <property type="term" value="C:mitochondrion"/>
    <property type="evidence" value="ECO:0007669"/>
    <property type="project" value="UniProtKB-ARBA"/>
</dbReference>
<keyword evidence="12" id="KW-0472">Membrane</keyword>
<comment type="similarity">
    <text evidence="3">Belongs to the polypeptide deformylase family.</text>
</comment>
<keyword evidence="8" id="KW-0378">Hydrolase</keyword>
<evidence type="ECO:0000256" key="16">
    <source>
        <dbReference type="ARBA" id="ARBA00048875"/>
    </source>
</evidence>
<dbReference type="InterPro" id="IPR007255">
    <property type="entry name" value="COG8"/>
</dbReference>
<evidence type="ECO:0000313" key="19">
    <source>
        <dbReference type="EMBL" id="KAG8521713.1"/>
    </source>
</evidence>
<feature type="compositionally biased region" description="Low complexity" evidence="18">
    <location>
        <begin position="610"/>
        <end position="619"/>
    </location>
</feature>
<dbReference type="GO" id="GO:0046872">
    <property type="term" value="F:metal ion binding"/>
    <property type="evidence" value="ECO:0007669"/>
    <property type="project" value="UniProtKB-KW"/>
</dbReference>
<dbReference type="SUPFAM" id="SSF56420">
    <property type="entry name" value="Peptide deformylase"/>
    <property type="match status" value="1"/>
</dbReference>
<dbReference type="AlphaFoldDB" id="A0A8J6AIY3"/>
<dbReference type="OrthoDB" id="1661054at2759"/>
<evidence type="ECO:0000313" key="20">
    <source>
        <dbReference type="Proteomes" id="UP000700334"/>
    </source>
</evidence>
<evidence type="ECO:0000256" key="4">
    <source>
        <dbReference type="ARBA" id="ARBA00012175"/>
    </source>
</evidence>
<comment type="similarity">
    <text evidence="2">Belongs to the COG8 family.</text>
</comment>
<dbReference type="GO" id="GO:0017119">
    <property type="term" value="C:Golgi transport complex"/>
    <property type="evidence" value="ECO:0007669"/>
    <property type="project" value="InterPro"/>
</dbReference>
<evidence type="ECO:0000256" key="11">
    <source>
        <dbReference type="ARBA" id="ARBA00023034"/>
    </source>
</evidence>
<dbReference type="InterPro" id="IPR023635">
    <property type="entry name" value="Peptide_deformylase"/>
</dbReference>
<comment type="catalytic activity">
    <reaction evidence="16">
        <text>N-terminal N-formyl-L-methionyl-[peptide] + H2O = N-terminal L-methionyl-[peptide] + formate</text>
        <dbReference type="Rhea" id="RHEA:24420"/>
        <dbReference type="Rhea" id="RHEA-COMP:10639"/>
        <dbReference type="Rhea" id="RHEA-COMP:10640"/>
        <dbReference type="ChEBI" id="CHEBI:15377"/>
        <dbReference type="ChEBI" id="CHEBI:15740"/>
        <dbReference type="ChEBI" id="CHEBI:49298"/>
        <dbReference type="ChEBI" id="CHEBI:64731"/>
        <dbReference type="EC" id="3.5.1.88"/>
    </reaction>
</comment>
<evidence type="ECO:0000256" key="9">
    <source>
        <dbReference type="ARBA" id="ARBA00022917"/>
    </source>
</evidence>
<dbReference type="Pfam" id="PF01327">
    <property type="entry name" value="Pep_deformylase"/>
    <property type="match status" value="1"/>
</dbReference>
<comment type="subcellular location">
    <subcellularLocation>
        <location evidence="1">Golgi apparatus membrane</location>
        <topology evidence="1">Peripheral membrane protein</topology>
    </subcellularLocation>
</comment>
<dbReference type="Proteomes" id="UP000700334">
    <property type="component" value="Unassembled WGS sequence"/>
</dbReference>
<dbReference type="GO" id="GO:0042586">
    <property type="term" value="F:peptide deformylase activity"/>
    <property type="evidence" value="ECO:0007669"/>
    <property type="project" value="UniProtKB-EC"/>
</dbReference>
<dbReference type="PANTHER" id="PTHR21311:SF0">
    <property type="entry name" value="CONSERVED OLIGOMERIC GOLGI COMPLEX SUBUNIT 8"/>
    <property type="match status" value="1"/>
</dbReference>
<accession>A0A8J6AIY3</accession>
<dbReference type="EC" id="3.5.1.88" evidence="4"/>
<keyword evidence="10" id="KW-0653">Protein transport</keyword>
<dbReference type="GO" id="GO:0000139">
    <property type="term" value="C:Golgi membrane"/>
    <property type="evidence" value="ECO:0007669"/>
    <property type="project" value="UniProtKB-SubCell"/>
</dbReference>
<organism evidence="19 20">
    <name type="scientific">Galemys pyrenaicus</name>
    <name type="common">Iberian desman</name>
    <name type="synonym">Pyrenean desman</name>
    <dbReference type="NCBI Taxonomy" id="202257"/>
    <lineage>
        <taxon>Eukaryota</taxon>
        <taxon>Metazoa</taxon>
        <taxon>Chordata</taxon>
        <taxon>Craniata</taxon>
        <taxon>Vertebrata</taxon>
        <taxon>Euteleostomi</taxon>
        <taxon>Mammalia</taxon>
        <taxon>Eutheria</taxon>
        <taxon>Laurasiatheria</taxon>
        <taxon>Eulipotyphla</taxon>
        <taxon>Talpidae</taxon>
        <taxon>Galemys</taxon>
    </lineage>
</organism>
<reference evidence="19" key="1">
    <citation type="journal article" date="2021" name="Evol. Appl.">
        <title>The genome of the Pyrenean desman and the effects of bottlenecks and inbreeding on the genomic landscape of an endangered species.</title>
        <authorList>
            <person name="Escoda L."/>
            <person name="Castresana J."/>
        </authorList>
    </citation>
    <scope>NUCLEOTIDE SEQUENCE</scope>
    <source>
        <strain evidence="19">IBE-C5619</strain>
    </source>
</reference>
<dbReference type="Gene3D" id="3.90.45.10">
    <property type="entry name" value="Peptide deformylase"/>
    <property type="match status" value="1"/>
</dbReference>
<comment type="caution">
    <text evidence="19">The sequence shown here is derived from an EMBL/GenBank/DDBJ whole genome shotgun (WGS) entry which is preliminary data.</text>
</comment>
<dbReference type="InterPro" id="IPR016159">
    <property type="entry name" value="Cullin_repeat-like_dom_sf"/>
</dbReference>